<dbReference type="SMART" id="SM00311">
    <property type="entry name" value="PWI"/>
    <property type="match status" value="1"/>
</dbReference>
<evidence type="ECO:0000256" key="1">
    <source>
        <dbReference type="ARBA" id="ARBA00022664"/>
    </source>
</evidence>
<feature type="region of interest" description="Disordered" evidence="2">
    <location>
        <begin position="300"/>
        <end position="326"/>
    </location>
</feature>
<feature type="compositionally biased region" description="Gly residues" evidence="2">
    <location>
        <begin position="220"/>
        <end position="229"/>
    </location>
</feature>
<feature type="compositionally biased region" description="Basic and acidic residues" evidence="2">
    <location>
        <begin position="166"/>
        <end position="196"/>
    </location>
</feature>
<evidence type="ECO:0000313" key="4">
    <source>
        <dbReference type="EMBL" id="KAK0734991.1"/>
    </source>
</evidence>
<gene>
    <name evidence="4" type="ORF">B0T26DRAFT_671197</name>
</gene>
<feature type="region of interest" description="Disordered" evidence="2">
    <location>
        <begin position="166"/>
        <end position="258"/>
    </location>
</feature>
<dbReference type="PANTHER" id="PTHR23148:SF0">
    <property type="entry name" value="SERINE_ARGININE REPETITIVE MATRIX PROTEIN 1"/>
    <property type="match status" value="1"/>
</dbReference>
<dbReference type="PROSITE" id="PS51025">
    <property type="entry name" value="PWI"/>
    <property type="match status" value="1"/>
</dbReference>
<evidence type="ECO:0000313" key="5">
    <source>
        <dbReference type="Proteomes" id="UP001172101"/>
    </source>
</evidence>
<accession>A0AA40EEX5</accession>
<protein>
    <submittedName>
        <fullName evidence="4">PWI domain-containing protein</fullName>
    </submittedName>
</protein>
<dbReference type="GeneID" id="85322561"/>
<feature type="compositionally biased region" description="Polar residues" evidence="2">
    <location>
        <begin position="300"/>
        <end position="325"/>
    </location>
</feature>
<dbReference type="GO" id="GO:0006397">
    <property type="term" value="P:mRNA processing"/>
    <property type="evidence" value="ECO:0007669"/>
    <property type="project" value="UniProtKB-KW"/>
</dbReference>
<dbReference type="Proteomes" id="UP001172101">
    <property type="component" value="Unassembled WGS sequence"/>
</dbReference>
<dbReference type="GO" id="GO:0048024">
    <property type="term" value="P:regulation of mRNA splicing, via spliceosome"/>
    <property type="evidence" value="ECO:0007669"/>
    <property type="project" value="TreeGrafter"/>
</dbReference>
<comment type="caution">
    <text evidence="4">The sequence shown here is derived from an EMBL/GenBank/DDBJ whole genome shotgun (WGS) entry which is preliminary data.</text>
</comment>
<dbReference type="SUPFAM" id="SSF101233">
    <property type="entry name" value="PWI domain"/>
    <property type="match status" value="1"/>
</dbReference>
<evidence type="ECO:0000259" key="3">
    <source>
        <dbReference type="PROSITE" id="PS51025"/>
    </source>
</evidence>
<dbReference type="InterPro" id="IPR002483">
    <property type="entry name" value="PWI_dom"/>
</dbReference>
<dbReference type="InterPro" id="IPR036483">
    <property type="entry name" value="PWI_dom_sf"/>
</dbReference>
<dbReference type="Gene3D" id="1.20.1390.10">
    <property type="entry name" value="PWI domain"/>
    <property type="match status" value="1"/>
</dbReference>
<organism evidence="4 5">
    <name type="scientific">Lasiosphaeria miniovina</name>
    <dbReference type="NCBI Taxonomy" id="1954250"/>
    <lineage>
        <taxon>Eukaryota</taxon>
        <taxon>Fungi</taxon>
        <taxon>Dikarya</taxon>
        <taxon>Ascomycota</taxon>
        <taxon>Pezizomycotina</taxon>
        <taxon>Sordariomycetes</taxon>
        <taxon>Sordariomycetidae</taxon>
        <taxon>Sordariales</taxon>
        <taxon>Lasiosphaeriaceae</taxon>
        <taxon>Lasiosphaeria</taxon>
    </lineage>
</organism>
<dbReference type="EMBL" id="JAUIRO010000001">
    <property type="protein sequence ID" value="KAK0734991.1"/>
    <property type="molecule type" value="Genomic_DNA"/>
</dbReference>
<feature type="compositionally biased region" description="Basic and acidic residues" evidence="2">
    <location>
        <begin position="235"/>
        <end position="247"/>
    </location>
</feature>
<dbReference type="RefSeq" id="XP_060303868.1">
    <property type="nucleotide sequence ID" value="XM_060439291.1"/>
</dbReference>
<sequence length="352" mass="39114">MATGVDLKLLKSTKFPAEFNQKVDITKVNIGVMKKWIAGRVTEILGTEDDVIIELIFNLLESVRNPDIKLLQIQLTGFLEKDTAPFCKELWKLLLSAQASPQGVPKELLEAKKQELLQEKVEHSRYSHSTPPTATREIKIELSMLSVFEDPKLTVKTTTIQIEADKAAEEARKRREELDRRDYSGGDRGDRGDRGGRGGRGAGRGGDSWRGRRDDRDRGGFGGRGGGGRSRSPPRYRDQRDHTDRGGPRGGGGFRDTYTPPISHSLAICGFSLFPFAISTTKRCQQQTIYLSFPNPSSSPCKTSIPVSPSQPGSTEETQITSPRPRTQRPFSFCILWPRISIAKTSPLLNFA</sequence>
<dbReference type="InterPro" id="IPR052225">
    <property type="entry name" value="Ser/Arg_repetitive_matrix"/>
</dbReference>
<name>A0AA40EEX5_9PEZI</name>
<feature type="compositionally biased region" description="Basic and acidic residues" evidence="2">
    <location>
        <begin position="207"/>
        <end position="219"/>
    </location>
</feature>
<proteinExistence type="predicted"/>
<dbReference type="Pfam" id="PF01480">
    <property type="entry name" value="PWI"/>
    <property type="match status" value="1"/>
</dbReference>
<keyword evidence="1" id="KW-0507">mRNA processing</keyword>
<feature type="domain" description="PWI" evidence="3">
    <location>
        <begin position="12"/>
        <end position="111"/>
    </location>
</feature>
<evidence type="ECO:0000256" key="2">
    <source>
        <dbReference type="SAM" id="MobiDB-lite"/>
    </source>
</evidence>
<dbReference type="PANTHER" id="PTHR23148">
    <property type="entry name" value="SERINE/ARGININE REGULATED NUCLEAR MATRIX PROTEIN"/>
    <property type="match status" value="1"/>
</dbReference>
<dbReference type="GO" id="GO:0005681">
    <property type="term" value="C:spliceosomal complex"/>
    <property type="evidence" value="ECO:0007669"/>
    <property type="project" value="TreeGrafter"/>
</dbReference>
<keyword evidence="5" id="KW-1185">Reference proteome</keyword>
<reference evidence="4" key="1">
    <citation type="submission" date="2023-06" db="EMBL/GenBank/DDBJ databases">
        <title>Genome-scale phylogeny and comparative genomics of the fungal order Sordariales.</title>
        <authorList>
            <consortium name="Lawrence Berkeley National Laboratory"/>
            <person name="Hensen N."/>
            <person name="Bonometti L."/>
            <person name="Westerberg I."/>
            <person name="Brannstrom I.O."/>
            <person name="Guillou S."/>
            <person name="Cros-Aarteil S."/>
            <person name="Calhoun S."/>
            <person name="Haridas S."/>
            <person name="Kuo A."/>
            <person name="Mondo S."/>
            <person name="Pangilinan J."/>
            <person name="Riley R."/>
            <person name="LaButti K."/>
            <person name="Andreopoulos B."/>
            <person name="Lipzen A."/>
            <person name="Chen C."/>
            <person name="Yanf M."/>
            <person name="Daum C."/>
            <person name="Ng V."/>
            <person name="Clum A."/>
            <person name="Steindorff A."/>
            <person name="Ohm R."/>
            <person name="Martin F."/>
            <person name="Silar P."/>
            <person name="Natvig D."/>
            <person name="Lalanne C."/>
            <person name="Gautier V."/>
            <person name="Ament-velasquez S.L."/>
            <person name="Kruys A."/>
            <person name="Hutchinson M.I."/>
            <person name="Powell A.J."/>
            <person name="Barry K."/>
            <person name="Miller A.N."/>
            <person name="Grigoriev I.V."/>
            <person name="Debuchy R."/>
            <person name="Gladieux P."/>
            <person name="Thoren M.H."/>
            <person name="Johannesson H."/>
        </authorList>
    </citation>
    <scope>NUCLEOTIDE SEQUENCE</scope>
    <source>
        <strain evidence="4">SMH2392-1A</strain>
    </source>
</reference>
<dbReference type="AlphaFoldDB" id="A0AA40EEX5"/>
<dbReference type="GO" id="GO:0003723">
    <property type="term" value="F:RNA binding"/>
    <property type="evidence" value="ECO:0007669"/>
    <property type="project" value="TreeGrafter"/>
</dbReference>